<reference evidence="20 21" key="1">
    <citation type="submission" date="2018-10" db="EMBL/GenBank/DDBJ databases">
        <title>Draft genome sequence of Bacillus salarius IM0101, isolated from a hypersaline soil in Inner Mongolia, China.</title>
        <authorList>
            <person name="Yamprayoonswat W."/>
            <person name="Boonvisut S."/>
            <person name="Jumpathong W."/>
            <person name="Sittihan S."/>
            <person name="Ruangsuj P."/>
            <person name="Wanthongcharoen S."/>
            <person name="Thongpramul N."/>
            <person name="Pimmason S."/>
            <person name="Yu B."/>
            <person name="Yasawong M."/>
        </authorList>
    </citation>
    <scope>NUCLEOTIDE SEQUENCE [LARGE SCALE GENOMIC DNA]</scope>
    <source>
        <strain evidence="20 21">IM0101</strain>
    </source>
</reference>
<evidence type="ECO:0000256" key="4">
    <source>
        <dbReference type="ARBA" id="ARBA00003889"/>
    </source>
</evidence>
<sequence length="183" mass="21402">MLTFICGGVRSGKSRIGENIAEKNRITNESRLIYLATCRYTDDEMINRIQDHKLDRSNRNGHWITIEQPTNIDTIVGRLKKKDIVFLDCLTTWLSNEMFYDYSDICSDHIKHYMKETVEQLEASCAHVIVISNDIFHEPVSEHKETYLYMQILGELHQYFVQQAKNVIEMEAGKPLLRKGEFL</sequence>
<evidence type="ECO:0000256" key="3">
    <source>
        <dbReference type="ARBA" id="ARBA00001522"/>
    </source>
</evidence>
<evidence type="ECO:0000256" key="5">
    <source>
        <dbReference type="ARBA" id="ARBA00004692"/>
    </source>
</evidence>
<comment type="similarity">
    <text evidence="7">Belongs to the CobU/CobP family.</text>
</comment>
<dbReference type="InterPro" id="IPR003203">
    <property type="entry name" value="CobU/CobP"/>
</dbReference>
<keyword evidence="10" id="KW-0169">Cobalamin biosynthesis</keyword>
<evidence type="ECO:0000313" key="20">
    <source>
        <dbReference type="EMBL" id="RSL34644.1"/>
    </source>
</evidence>
<dbReference type="PANTHER" id="PTHR34848:SF1">
    <property type="entry name" value="BIFUNCTIONAL ADENOSYLCOBALAMIN BIOSYNTHESIS PROTEIN COBU"/>
    <property type="match status" value="1"/>
</dbReference>
<dbReference type="CDD" id="cd00544">
    <property type="entry name" value="CobU"/>
    <property type="match status" value="1"/>
</dbReference>
<evidence type="ECO:0000256" key="16">
    <source>
        <dbReference type="ARBA" id="ARBA00029570"/>
    </source>
</evidence>
<evidence type="ECO:0000256" key="18">
    <source>
        <dbReference type="PIRSR" id="PIRSR006135-1"/>
    </source>
</evidence>
<protein>
    <recommendedName>
        <fullName evidence="16">Adenosylcobinamide kinase</fullName>
        <ecNumber evidence="8">2.7.1.156</ecNumber>
        <ecNumber evidence="9">2.7.7.62</ecNumber>
    </recommendedName>
    <alternativeName>
        <fullName evidence="17">Adenosylcobinamide-phosphate guanylyltransferase</fullName>
    </alternativeName>
</protein>
<dbReference type="EC" id="2.7.1.156" evidence="8"/>
<feature type="binding site" evidence="19">
    <location>
        <position position="88"/>
    </location>
    <ligand>
        <name>GTP</name>
        <dbReference type="ChEBI" id="CHEBI:37565"/>
    </ligand>
</feature>
<keyword evidence="13" id="KW-0418">Kinase</keyword>
<dbReference type="AlphaFoldDB" id="A0A3R9PBD4"/>
<comment type="pathway">
    <text evidence="6">Cofactor biosynthesis; adenosylcobalamin biosynthesis; adenosylcobalamin from cob(II)yrinate a,c-diamide: step 5/7.</text>
</comment>
<evidence type="ECO:0000256" key="17">
    <source>
        <dbReference type="ARBA" id="ARBA00030571"/>
    </source>
</evidence>
<keyword evidence="11" id="KW-0808">Transferase</keyword>
<evidence type="ECO:0000256" key="9">
    <source>
        <dbReference type="ARBA" id="ARBA00012523"/>
    </source>
</evidence>
<comment type="catalytic activity">
    <reaction evidence="3">
        <text>adenosylcob(III)inamide + GTP = adenosylcob(III)inamide phosphate + GDP + H(+)</text>
        <dbReference type="Rhea" id="RHEA:15765"/>
        <dbReference type="ChEBI" id="CHEBI:2480"/>
        <dbReference type="ChEBI" id="CHEBI:15378"/>
        <dbReference type="ChEBI" id="CHEBI:37565"/>
        <dbReference type="ChEBI" id="CHEBI:58189"/>
        <dbReference type="ChEBI" id="CHEBI:58502"/>
        <dbReference type="EC" id="2.7.1.156"/>
    </reaction>
</comment>
<evidence type="ECO:0000256" key="19">
    <source>
        <dbReference type="PIRSR" id="PIRSR006135-2"/>
    </source>
</evidence>
<dbReference type="RefSeq" id="WP_125554875.1">
    <property type="nucleotide sequence ID" value="NZ_RBVX01000003.1"/>
</dbReference>
<dbReference type="Pfam" id="PF02283">
    <property type="entry name" value="CobU"/>
    <property type="match status" value="1"/>
</dbReference>
<keyword evidence="21" id="KW-1185">Reference proteome</keyword>
<feature type="active site" description="GMP-histidine intermediate" evidence="18">
    <location>
        <position position="52"/>
    </location>
</feature>
<evidence type="ECO:0000256" key="14">
    <source>
        <dbReference type="ARBA" id="ARBA00022840"/>
    </source>
</evidence>
<dbReference type="SUPFAM" id="SSF52540">
    <property type="entry name" value="P-loop containing nucleoside triphosphate hydrolases"/>
    <property type="match status" value="1"/>
</dbReference>
<comment type="catalytic activity">
    <reaction evidence="1">
        <text>adenosylcob(III)inamide + ATP = adenosylcob(III)inamide phosphate + ADP + H(+)</text>
        <dbReference type="Rhea" id="RHEA:15769"/>
        <dbReference type="ChEBI" id="CHEBI:2480"/>
        <dbReference type="ChEBI" id="CHEBI:15378"/>
        <dbReference type="ChEBI" id="CHEBI:30616"/>
        <dbReference type="ChEBI" id="CHEBI:58502"/>
        <dbReference type="ChEBI" id="CHEBI:456216"/>
        <dbReference type="EC" id="2.7.1.156"/>
    </reaction>
</comment>
<feature type="binding site" evidence="19">
    <location>
        <begin position="7"/>
        <end position="14"/>
    </location>
    <ligand>
        <name>GTP</name>
        <dbReference type="ChEBI" id="CHEBI:37565"/>
    </ligand>
</feature>
<comment type="function">
    <text evidence="4">Catalyzes ATP-dependent phosphorylation of adenosylcobinamide and addition of GMP to adenosylcobinamide phosphate.</text>
</comment>
<evidence type="ECO:0000256" key="15">
    <source>
        <dbReference type="ARBA" id="ARBA00023134"/>
    </source>
</evidence>
<gene>
    <name evidence="20" type="ORF">D7Z54_05775</name>
</gene>
<evidence type="ECO:0000256" key="10">
    <source>
        <dbReference type="ARBA" id="ARBA00022573"/>
    </source>
</evidence>
<evidence type="ECO:0000256" key="2">
    <source>
        <dbReference type="ARBA" id="ARBA00000711"/>
    </source>
</evidence>
<evidence type="ECO:0000256" key="6">
    <source>
        <dbReference type="ARBA" id="ARBA00005159"/>
    </source>
</evidence>
<dbReference type="OrthoDB" id="9799422at2"/>
<dbReference type="EMBL" id="RBVX01000003">
    <property type="protein sequence ID" value="RSL34644.1"/>
    <property type="molecule type" value="Genomic_DNA"/>
</dbReference>
<evidence type="ECO:0000256" key="11">
    <source>
        <dbReference type="ARBA" id="ARBA00022679"/>
    </source>
</evidence>
<feature type="binding site" evidence="19">
    <location>
        <begin position="53"/>
        <end position="59"/>
    </location>
    <ligand>
        <name>GTP</name>
        <dbReference type="ChEBI" id="CHEBI:37565"/>
    </ligand>
</feature>
<dbReference type="Proteomes" id="UP000275076">
    <property type="component" value="Unassembled WGS sequence"/>
</dbReference>
<proteinExistence type="inferred from homology"/>
<evidence type="ECO:0000256" key="8">
    <source>
        <dbReference type="ARBA" id="ARBA00012016"/>
    </source>
</evidence>
<dbReference type="EC" id="2.7.7.62" evidence="9"/>
<keyword evidence="12 19" id="KW-0547">Nucleotide-binding</keyword>
<accession>A0A3R9PBD4</accession>
<dbReference type="PIRSF" id="PIRSF006135">
    <property type="entry name" value="CobU"/>
    <property type="match status" value="1"/>
</dbReference>
<dbReference type="PANTHER" id="PTHR34848">
    <property type="match status" value="1"/>
</dbReference>
<organism evidence="20 21">
    <name type="scientific">Salibacterium salarium</name>
    <dbReference type="NCBI Taxonomy" id="284579"/>
    <lineage>
        <taxon>Bacteria</taxon>
        <taxon>Bacillati</taxon>
        <taxon>Bacillota</taxon>
        <taxon>Bacilli</taxon>
        <taxon>Bacillales</taxon>
        <taxon>Bacillaceae</taxon>
    </lineage>
</organism>
<comment type="catalytic activity">
    <reaction evidence="2">
        <text>adenosylcob(III)inamide phosphate + GTP + H(+) = adenosylcob(III)inamide-GDP + diphosphate</text>
        <dbReference type="Rhea" id="RHEA:22712"/>
        <dbReference type="ChEBI" id="CHEBI:15378"/>
        <dbReference type="ChEBI" id="CHEBI:33019"/>
        <dbReference type="ChEBI" id="CHEBI:37565"/>
        <dbReference type="ChEBI" id="CHEBI:58502"/>
        <dbReference type="ChEBI" id="CHEBI:60487"/>
        <dbReference type="EC" id="2.7.7.62"/>
    </reaction>
</comment>
<dbReference type="GO" id="GO:0009236">
    <property type="term" value="P:cobalamin biosynthetic process"/>
    <property type="evidence" value="ECO:0007669"/>
    <property type="project" value="UniProtKB-UniPathway"/>
</dbReference>
<comment type="pathway">
    <text evidence="5">Cofactor biosynthesis; adenosylcobalamin biosynthesis; adenosylcobalamin from cob(II)yrinate a,c-diamide: step 6/7.</text>
</comment>
<dbReference type="UniPathway" id="UPA00148">
    <property type="reaction ID" value="UER00236"/>
</dbReference>
<feature type="binding site" evidence="19">
    <location>
        <position position="67"/>
    </location>
    <ligand>
        <name>GTP</name>
        <dbReference type="ChEBI" id="CHEBI:37565"/>
    </ligand>
</feature>
<evidence type="ECO:0000256" key="1">
    <source>
        <dbReference type="ARBA" id="ARBA00000312"/>
    </source>
</evidence>
<dbReference type="GO" id="GO:0005525">
    <property type="term" value="F:GTP binding"/>
    <property type="evidence" value="ECO:0007669"/>
    <property type="project" value="UniProtKB-KW"/>
</dbReference>
<dbReference type="GO" id="GO:0008820">
    <property type="term" value="F:cobinamide phosphate guanylyltransferase activity"/>
    <property type="evidence" value="ECO:0007669"/>
    <property type="project" value="UniProtKB-EC"/>
</dbReference>
<dbReference type="GO" id="GO:0043752">
    <property type="term" value="F:adenosylcobinamide kinase activity"/>
    <property type="evidence" value="ECO:0007669"/>
    <property type="project" value="UniProtKB-EC"/>
</dbReference>
<evidence type="ECO:0000256" key="7">
    <source>
        <dbReference type="ARBA" id="ARBA00007490"/>
    </source>
</evidence>
<dbReference type="GO" id="GO:0005524">
    <property type="term" value="F:ATP binding"/>
    <property type="evidence" value="ECO:0007669"/>
    <property type="project" value="UniProtKB-KW"/>
</dbReference>
<evidence type="ECO:0000256" key="12">
    <source>
        <dbReference type="ARBA" id="ARBA00022741"/>
    </source>
</evidence>
<comment type="caution">
    <text evidence="20">The sequence shown here is derived from an EMBL/GenBank/DDBJ whole genome shotgun (WGS) entry which is preliminary data.</text>
</comment>
<evidence type="ECO:0000313" key="21">
    <source>
        <dbReference type="Proteomes" id="UP000275076"/>
    </source>
</evidence>
<dbReference type="Gene3D" id="3.40.50.300">
    <property type="entry name" value="P-loop containing nucleotide triphosphate hydrolases"/>
    <property type="match status" value="1"/>
</dbReference>
<dbReference type="InterPro" id="IPR027417">
    <property type="entry name" value="P-loop_NTPase"/>
</dbReference>
<evidence type="ECO:0000256" key="13">
    <source>
        <dbReference type="ARBA" id="ARBA00022777"/>
    </source>
</evidence>
<keyword evidence="15 19" id="KW-0342">GTP-binding</keyword>
<name>A0A3R9PBD4_9BACI</name>
<keyword evidence="14" id="KW-0067">ATP-binding</keyword>